<name>A0AAJ1YZB4_9BACI</name>
<organism evidence="3 6">
    <name type="scientific">Bacillus pseudomycoides</name>
    <dbReference type="NCBI Taxonomy" id="64104"/>
    <lineage>
        <taxon>Bacteria</taxon>
        <taxon>Bacillati</taxon>
        <taxon>Bacillota</taxon>
        <taxon>Bacilli</taxon>
        <taxon>Bacillales</taxon>
        <taxon>Bacillaceae</taxon>
        <taxon>Bacillus</taxon>
        <taxon>Bacillus cereus group</taxon>
    </lineage>
</organism>
<evidence type="ECO:0000313" key="4">
    <source>
        <dbReference type="EMBL" id="PHF04594.1"/>
    </source>
</evidence>
<sequence length="253" mass="28744">MKKIITSLFVVIFLTFSIQTSAFAYSYGNPNEEKVAEAYKQMVAKLDENPANFKEAKKAYENVQEEIDQHMGKEPSKAMMKDFDKQNKEDIIADMQKILALNINRRLTNVDEKFTDYDTSKRLLAKAFATYEALSPVVGERNKELDTKLKDEFNKALESLGNPGLFGVGQKEANQDAFKKSKDVILISLQKEFKIKDFKVGHFSANSQEDKVASDKTEKAEWTDLSSLKNWAPIVVIVLILVGVIVYAVRKRK</sequence>
<keyword evidence="1" id="KW-1133">Transmembrane helix</keyword>
<proteinExistence type="predicted"/>
<dbReference type="Proteomes" id="UP000221918">
    <property type="component" value="Unassembled WGS sequence"/>
</dbReference>
<dbReference type="RefSeq" id="WP_097786645.1">
    <property type="nucleotide sequence ID" value="NZ_JANIOB010000004.1"/>
</dbReference>
<reference evidence="3" key="2">
    <citation type="submission" date="2019-07" db="EMBL/GenBank/DDBJ databases">
        <title>Phylogenomic Reclassification of ATCC Bacillus Strains and Various Taxa within the Genus Bacillus.</title>
        <authorList>
            <person name="Riojas M.A."/>
            <person name="Frank A.M."/>
            <person name="Fenn S.L."/>
            <person name="King S.P."/>
            <person name="Brower S.M."/>
            <person name="Hazbon M.H."/>
        </authorList>
    </citation>
    <scope>NUCLEOTIDE SEQUENCE</scope>
    <source>
        <strain evidence="3">NR-12239</strain>
    </source>
</reference>
<evidence type="ECO:0008006" key="7">
    <source>
        <dbReference type="Google" id="ProtNLM"/>
    </source>
</evidence>
<evidence type="ECO:0000256" key="2">
    <source>
        <dbReference type="SAM" id="SignalP"/>
    </source>
</evidence>
<dbReference type="AlphaFoldDB" id="A0AAJ1YZB4"/>
<evidence type="ECO:0000313" key="3">
    <source>
        <dbReference type="EMBL" id="MDR4326071.1"/>
    </source>
</evidence>
<keyword evidence="2" id="KW-0732">Signal</keyword>
<protein>
    <recommendedName>
        <fullName evidence="7">Extracellular protein</fullName>
    </recommendedName>
</protein>
<comment type="caution">
    <text evidence="3">The sequence shown here is derived from an EMBL/GenBank/DDBJ whole genome shotgun (WGS) entry which is preliminary data.</text>
</comment>
<evidence type="ECO:0000313" key="5">
    <source>
        <dbReference type="Proteomes" id="UP000221918"/>
    </source>
</evidence>
<feature type="transmembrane region" description="Helical" evidence="1">
    <location>
        <begin position="231"/>
        <end position="249"/>
    </location>
</feature>
<keyword evidence="1" id="KW-0472">Membrane</keyword>
<keyword evidence="1" id="KW-0812">Transmembrane</keyword>
<dbReference type="EMBL" id="VLYX01000006">
    <property type="protein sequence ID" value="MDR4326071.1"/>
    <property type="molecule type" value="Genomic_DNA"/>
</dbReference>
<accession>A0AAJ1YZB4</accession>
<dbReference type="EMBL" id="NUTL01000006">
    <property type="protein sequence ID" value="PHF04594.1"/>
    <property type="molecule type" value="Genomic_DNA"/>
</dbReference>
<dbReference type="Proteomes" id="UP001248134">
    <property type="component" value="Unassembled WGS sequence"/>
</dbReference>
<feature type="chain" id="PRO_5044472137" description="Extracellular protein" evidence="2">
    <location>
        <begin position="25"/>
        <end position="253"/>
    </location>
</feature>
<reference evidence="4 5" key="1">
    <citation type="submission" date="2017-09" db="EMBL/GenBank/DDBJ databases">
        <title>Large-scale bioinformatics analysis of Bacillus genomes uncovers conserved roles of natural products in bacterial physiology.</title>
        <authorList>
            <consortium name="Agbiome Team Llc"/>
            <person name="Bleich R.M."/>
            <person name="Grubbs K.J."/>
            <person name="Santa Maria K.C."/>
            <person name="Allen S.E."/>
            <person name="Farag S."/>
            <person name="Shank E.A."/>
            <person name="Bowers A."/>
        </authorList>
    </citation>
    <scope>NUCLEOTIDE SEQUENCE [LARGE SCALE GENOMIC DNA]</scope>
    <source>
        <strain evidence="4 5">AFS037265</strain>
    </source>
</reference>
<feature type="signal peptide" evidence="2">
    <location>
        <begin position="1"/>
        <end position="24"/>
    </location>
</feature>
<gene>
    <name evidence="4" type="ORF">COF81_00705</name>
    <name evidence="3" type="ORF">FOS08_08940</name>
</gene>
<evidence type="ECO:0000256" key="1">
    <source>
        <dbReference type="SAM" id="Phobius"/>
    </source>
</evidence>
<evidence type="ECO:0000313" key="6">
    <source>
        <dbReference type="Proteomes" id="UP001248134"/>
    </source>
</evidence>